<organism evidence="2 3">
    <name type="scientific">Colocasia esculenta</name>
    <name type="common">Wild taro</name>
    <name type="synonym">Arum esculentum</name>
    <dbReference type="NCBI Taxonomy" id="4460"/>
    <lineage>
        <taxon>Eukaryota</taxon>
        <taxon>Viridiplantae</taxon>
        <taxon>Streptophyta</taxon>
        <taxon>Embryophyta</taxon>
        <taxon>Tracheophyta</taxon>
        <taxon>Spermatophyta</taxon>
        <taxon>Magnoliopsida</taxon>
        <taxon>Liliopsida</taxon>
        <taxon>Araceae</taxon>
        <taxon>Aroideae</taxon>
        <taxon>Colocasieae</taxon>
        <taxon>Colocasia</taxon>
    </lineage>
</organism>
<evidence type="ECO:0000313" key="2">
    <source>
        <dbReference type="EMBL" id="MQL91521.1"/>
    </source>
</evidence>
<evidence type="ECO:0000313" key="3">
    <source>
        <dbReference type="Proteomes" id="UP000652761"/>
    </source>
</evidence>
<dbReference type="Proteomes" id="UP000652761">
    <property type="component" value="Unassembled WGS sequence"/>
</dbReference>
<keyword evidence="3" id="KW-1185">Reference proteome</keyword>
<feature type="compositionally biased region" description="Basic residues" evidence="1">
    <location>
        <begin position="132"/>
        <end position="142"/>
    </location>
</feature>
<dbReference type="AlphaFoldDB" id="A0A843V5L2"/>
<protein>
    <recommendedName>
        <fullName evidence="4">Cyclin C-terminal domain-containing protein</fullName>
    </recommendedName>
</protein>
<feature type="region of interest" description="Disordered" evidence="1">
    <location>
        <begin position="118"/>
        <end position="148"/>
    </location>
</feature>
<dbReference type="SUPFAM" id="SSF47954">
    <property type="entry name" value="Cyclin-like"/>
    <property type="match status" value="1"/>
</dbReference>
<dbReference type="OrthoDB" id="340962at2759"/>
<reference evidence="2" key="1">
    <citation type="submission" date="2017-07" db="EMBL/GenBank/DDBJ databases">
        <title>Taro Niue Genome Assembly and Annotation.</title>
        <authorList>
            <person name="Atibalentja N."/>
            <person name="Keating K."/>
            <person name="Fields C.J."/>
        </authorList>
    </citation>
    <scope>NUCLEOTIDE SEQUENCE</scope>
    <source>
        <strain evidence="2">Niue_2</strain>
        <tissue evidence="2">Leaf</tissue>
    </source>
</reference>
<dbReference type="EMBL" id="NMUH01001349">
    <property type="protein sequence ID" value="MQL91521.1"/>
    <property type="molecule type" value="Genomic_DNA"/>
</dbReference>
<dbReference type="InterPro" id="IPR036915">
    <property type="entry name" value="Cyclin-like_sf"/>
</dbReference>
<comment type="caution">
    <text evidence="2">The sequence shown here is derived from an EMBL/GenBank/DDBJ whole genome shotgun (WGS) entry which is preliminary data.</text>
</comment>
<gene>
    <name evidence="2" type="ORF">Taro_024127</name>
</gene>
<name>A0A843V5L2_COLES</name>
<accession>A0A843V5L2</accession>
<sequence length="261" mass="28926">MGDFHRLKGVLHGWFVPSASINIHPHVLREDLRETAISETDMIMLTDAPLLFPPGQLALAALHRSNEVHKVVDFERYLDSTISRQRSVRGALELIESIQLSVLQIPTAHDMKHIDRKLKSCFDPSSQDEKKREKRSKHKSKKASSEMQAMPSAIAHLVLGQVLARWEWSGAAQLVRHGGLDNLSNGWCASAAEPGLRTKRVRRALMVDERRGGVGCGPAVVAEWWLGLLPVVCVPGLLIERFYRSDHTTPGGNVAGSSREG</sequence>
<proteinExistence type="predicted"/>
<evidence type="ECO:0000256" key="1">
    <source>
        <dbReference type="SAM" id="MobiDB-lite"/>
    </source>
</evidence>
<evidence type="ECO:0008006" key="4">
    <source>
        <dbReference type="Google" id="ProtNLM"/>
    </source>
</evidence>
<dbReference type="Gene3D" id="1.10.472.10">
    <property type="entry name" value="Cyclin-like"/>
    <property type="match status" value="1"/>
</dbReference>